<evidence type="ECO:0000313" key="4">
    <source>
        <dbReference type="EMBL" id="CAA9996240.1"/>
    </source>
</evidence>
<dbReference type="OrthoDB" id="6630656at2759"/>
<feature type="region of interest" description="Disordered" evidence="1">
    <location>
        <begin position="116"/>
        <end position="175"/>
    </location>
</feature>
<keyword evidence="2" id="KW-1133">Transmembrane helix</keyword>
<sequence>MCRHNLTIKCPVETWKVDRKEKKFFITRDLIQLQDQASIRVAKMHIINPSTRELTLKITYSPKLCRAQLNCLGVLNESLRTSISGPALVSILLGCSVFLVSISAVTCFCYKRRDGSSGKQQAVRGPRGGRPLAFTRRPAAVRSPANNSHYLKKTPSPTSRPPSASPLVRNLDNVN</sequence>
<accession>A0A6H5G1K4</accession>
<keyword evidence="2" id="KW-0472">Membrane</keyword>
<evidence type="ECO:0000256" key="1">
    <source>
        <dbReference type="SAM" id="MobiDB-lite"/>
    </source>
</evidence>
<dbReference type="EMBL" id="CADCXU010004485">
    <property type="protein sequence ID" value="CAA9996237.1"/>
    <property type="molecule type" value="Genomic_DNA"/>
</dbReference>
<evidence type="ECO:0000256" key="2">
    <source>
        <dbReference type="SAM" id="Phobius"/>
    </source>
</evidence>
<name>A0A6H5G1K4_9HEMI</name>
<keyword evidence="2" id="KW-0812">Transmembrane</keyword>
<dbReference type="AlphaFoldDB" id="A0A6H5G1K4"/>
<organism evidence="4 5">
    <name type="scientific">Nesidiocoris tenuis</name>
    <dbReference type="NCBI Taxonomy" id="355587"/>
    <lineage>
        <taxon>Eukaryota</taxon>
        <taxon>Metazoa</taxon>
        <taxon>Ecdysozoa</taxon>
        <taxon>Arthropoda</taxon>
        <taxon>Hexapoda</taxon>
        <taxon>Insecta</taxon>
        <taxon>Pterygota</taxon>
        <taxon>Neoptera</taxon>
        <taxon>Paraneoptera</taxon>
        <taxon>Hemiptera</taxon>
        <taxon>Heteroptera</taxon>
        <taxon>Panheteroptera</taxon>
        <taxon>Cimicomorpha</taxon>
        <taxon>Miridae</taxon>
        <taxon>Dicyphina</taxon>
        <taxon>Nesidiocoris</taxon>
    </lineage>
</organism>
<evidence type="ECO:0000313" key="3">
    <source>
        <dbReference type="EMBL" id="CAA9996237.1"/>
    </source>
</evidence>
<dbReference type="EMBL" id="CADCXU010004486">
    <property type="protein sequence ID" value="CAA9996240.1"/>
    <property type="molecule type" value="Genomic_DNA"/>
</dbReference>
<keyword evidence="5" id="KW-1185">Reference proteome</keyword>
<reference evidence="4 5" key="1">
    <citation type="submission" date="2020-02" db="EMBL/GenBank/DDBJ databases">
        <authorList>
            <person name="Ferguson B K."/>
        </authorList>
    </citation>
    <scope>NUCLEOTIDE SEQUENCE [LARGE SCALE GENOMIC DNA]</scope>
</reference>
<proteinExistence type="predicted"/>
<dbReference type="Proteomes" id="UP000479000">
    <property type="component" value="Unassembled WGS sequence"/>
</dbReference>
<protein>
    <submittedName>
        <fullName evidence="4">Uncharacterized protein</fullName>
    </submittedName>
</protein>
<gene>
    <name evidence="3" type="ORF">NTEN_LOCUS2810</name>
    <name evidence="4" type="ORF">NTEN_LOCUS2813</name>
</gene>
<feature type="transmembrane region" description="Helical" evidence="2">
    <location>
        <begin position="87"/>
        <end position="110"/>
    </location>
</feature>
<evidence type="ECO:0000313" key="5">
    <source>
        <dbReference type="Proteomes" id="UP000479000"/>
    </source>
</evidence>